<keyword evidence="3" id="KW-1185">Reference proteome</keyword>
<dbReference type="SUPFAM" id="SSF57889">
    <property type="entry name" value="Cysteine-rich domain"/>
    <property type="match status" value="3"/>
</dbReference>
<proteinExistence type="predicted"/>
<reference evidence="3" key="1">
    <citation type="journal article" date="2014" name="Nat. Commun.">
        <title>The emerging biofuel crop Camelina sativa retains a highly undifferentiated hexaploid genome structure.</title>
        <authorList>
            <person name="Kagale S."/>
            <person name="Koh C."/>
            <person name="Nixon J."/>
            <person name="Bollina V."/>
            <person name="Clarke W.E."/>
            <person name="Tuteja R."/>
            <person name="Spillane C."/>
            <person name="Robinson S.J."/>
            <person name="Links M.G."/>
            <person name="Clarke C."/>
            <person name="Higgins E.E."/>
            <person name="Huebert T."/>
            <person name="Sharpe A.G."/>
            <person name="Parkin I.A."/>
        </authorList>
    </citation>
    <scope>NUCLEOTIDE SEQUENCE [LARGE SCALE GENOMIC DNA]</scope>
    <source>
        <strain evidence="3">cv. DH55</strain>
    </source>
</reference>
<dbReference type="InterPro" id="IPR004146">
    <property type="entry name" value="DC1"/>
</dbReference>
<evidence type="ECO:0000259" key="2">
    <source>
        <dbReference type="Pfam" id="PF03107"/>
    </source>
</evidence>
<dbReference type="InterPro" id="IPR053192">
    <property type="entry name" value="Vacuole_Formation_Reg"/>
</dbReference>
<dbReference type="PANTHER" id="PTHR32410">
    <property type="entry name" value="CYSTEINE/HISTIDINE-RICH C1 DOMAIN FAMILY PROTEIN"/>
    <property type="match status" value="1"/>
</dbReference>
<feature type="domain" description="DC1" evidence="2">
    <location>
        <begin position="65"/>
        <end position="107"/>
    </location>
</feature>
<name>A0ABM1QMG9_CAMSA</name>
<dbReference type="Pfam" id="PF03107">
    <property type="entry name" value="C1_2"/>
    <property type="match status" value="4"/>
</dbReference>
<evidence type="ECO:0000256" key="1">
    <source>
        <dbReference type="ARBA" id="ARBA00022737"/>
    </source>
</evidence>
<gene>
    <name evidence="4" type="primary">LOC104726589</name>
</gene>
<reference evidence="4" key="2">
    <citation type="submission" date="2025-08" db="UniProtKB">
        <authorList>
            <consortium name="RefSeq"/>
        </authorList>
    </citation>
    <scope>IDENTIFICATION</scope>
    <source>
        <tissue evidence="4">Leaf</tissue>
    </source>
</reference>
<dbReference type="Proteomes" id="UP000694864">
    <property type="component" value="Chromosome 11"/>
</dbReference>
<organism evidence="3 4">
    <name type="scientific">Camelina sativa</name>
    <name type="common">False flax</name>
    <name type="synonym">Myagrum sativum</name>
    <dbReference type="NCBI Taxonomy" id="90675"/>
    <lineage>
        <taxon>Eukaryota</taxon>
        <taxon>Viridiplantae</taxon>
        <taxon>Streptophyta</taxon>
        <taxon>Embryophyta</taxon>
        <taxon>Tracheophyta</taxon>
        <taxon>Spermatophyta</taxon>
        <taxon>Magnoliopsida</taxon>
        <taxon>eudicotyledons</taxon>
        <taxon>Gunneridae</taxon>
        <taxon>Pentapetalae</taxon>
        <taxon>rosids</taxon>
        <taxon>malvids</taxon>
        <taxon>Brassicales</taxon>
        <taxon>Brassicaceae</taxon>
        <taxon>Camelineae</taxon>
        <taxon>Camelina</taxon>
    </lineage>
</organism>
<dbReference type="InterPro" id="IPR046349">
    <property type="entry name" value="C1-like_sf"/>
</dbReference>
<protein>
    <submittedName>
        <fullName evidence="4">Uncharacterized protein LOC104726589</fullName>
    </submittedName>
</protein>
<evidence type="ECO:0000313" key="4">
    <source>
        <dbReference type="RefSeq" id="XP_019087957.1"/>
    </source>
</evidence>
<dbReference type="PANTHER" id="PTHR32410:SF159">
    <property type="entry name" value="CYSTEINE_HISTIDINE-RICH C1 DOMAIN FAMILY PROTEIN"/>
    <property type="match status" value="1"/>
</dbReference>
<feature type="domain" description="DC1" evidence="2">
    <location>
        <begin position="237"/>
        <end position="279"/>
    </location>
</feature>
<dbReference type="GeneID" id="104726589"/>
<evidence type="ECO:0000313" key="3">
    <source>
        <dbReference type="Proteomes" id="UP000694864"/>
    </source>
</evidence>
<dbReference type="RefSeq" id="XP_019087957.1">
    <property type="nucleotide sequence ID" value="XM_019232412.1"/>
</dbReference>
<sequence>MDKTSVKLPIHEHPLFSSARSITGECDGCHVNEIMYSGYFCNEPYCYVWFHKECAEAPGEINHSFHPHPLLLTHDSGDGPCVLCGQKLLSPCYRCPTCELFKVDLACGMKPSPPAIEHPPCHDHPLVFLKIREEKVPCELCKESIDGPSYSCLECHDVYFHVYCVQLSKEVHHPCHSIHPLKLIATESLTDDDAETKCRLCQEMPENVLYHCSVCNFTSCFGCTKTPPPLMIEHIRTHKHPLTLFLRRTTCLCDVCGDESDFGFYTCLQCDFITERVCIDIPRVININRHDHRIHFKHHLGVGYSKCGVCHKNISQYKCSD</sequence>
<feature type="domain" description="DC1" evidence="2">
    <location>
        <begin position="120"/>
        <end position="165"/>
    </location>
</feature>
<feature type="domain" description="DC1" evidence="2">
    <location>
        <begin position="174"/>
        <end position="223"/>
    </location>
</feature>
<accession>A0ABM1QMG9</accession>
<keyword evidence="1" id="KW-0677">Repeat</keyword>